<protein>
    <submittedName>
        <fullName evidence="6">FIBA-like protein</fullName>
    </submittedName>
</protein>
<dbReference type="EMBL" id="CP111025">
    <property type="protein sequence ID" value="WAR26128.1"/>
    <property type="molecule type" value="Genomic_DNA"/>
</dbReference>
<dbReference type="Pfam" id="PF00147">
    <property type="entry name" value="Fibrinogen_C"/>
    <property type="match status" value="1"/>
</dbReference>
<gene>
    <name evidence="6" type="ORF">MAR_011832</name>
</gene>
<evidence type="ECO:0000256" key="3">
    <source>
        <dbReference type="ARBA" id="ARBA00023157"/>
    </source>
</evidence>
<comment type="subcellular location">
    <subcellularLocation>
        <location evidence="1">Secreted</location>
    </subcellularLocation>
</comment>
<feature type="domain" description="Fibrinogen C-terminal" evidence="5">
    <location>
        <begin position="46"/>
        <end position="257"/>
    </location>
</feature>
<dbReference type="InterPro" id="IPR036056">
    <property type="entry name" value="Fibrinogen-like_C"/>
</dbReference>
<dbReference type="Gene3D" id="3.90.215.10">
    <property type="entry name" value="Gamma Fibrinogen, chain A, domain 1"/>
    <property type="match status" value="1"/>
</dbReference>
<keyword evidence="3" id="KW-1015">Disulfide bond</keyword>
<dbReference type="SUPFAM" id="SSF56496">
    <property type="entry name" value="Fibrinogen C-terminal domain-like"/>
    <property type="match status" value="1"/>
</dbReference>
<dbReference type="PROSITE" id="PS51406">
    <property type="entry name" value="FIBRINOGEN_C_2"/>
    <property type="match status" value="1"/>
</dbReference>
<accession>A0ABY7FV94</accession>
<evidence type="ECO:0000256" key="2">
    <source>
        <dbReference type="ARBA" id="ARBA00022525"/>
    </source>
</evidence>
<dbReference type="Proteomes" id="UP001164746">
    <property type="component" value="Chromosome 14"/>
</dbReference>
<evidence type="ECO:0000256" key="4">
    <source>
        <dbReference type="ARBA" id="ARBA00023180"/>
    </source>
</evidence>
<evidence type="ECO:0000256" key="1">
    <source>
        <dbReference type="ARBA" id="ARBA00004613"/>
    </source>
</evidence>
<proteinExistence type="predicted"/>
<dbReference type="InterPro" id="IPR037579">
    <property type="entry name" value="FIB_ANG-like"/>
</dbReference>
<name>A0ABY7FV94_MYAAR</name>
<keyword evidence="4" id="KW-0325">Glycoprotein</keyword>
<dbReference type="PANTHER" id="PTHR47221">
    <property type="entry name" value="FIBRINOGEN ALPHA CHAIN"/>
    <property type="match status" value="1"/>
</dbReference>
<dbReference type="SMART" id="SM00186">
    <property type="entry name" value="FBG"/>
    <property type="match status" value="1"/>
</dbReference>
<dbReference type="PANTHER" id="PTHR47221:SF5">
    <property type="entry name" value="FIBRINOGEN C-TERMINAL DOMAIN-CONTAINING PROTEIN"/>
    <property type="match status" value="1"/>
</dbReference>
<sequence>MHLSLTYHIDGSSLRQNMLLLLSLLAVGSLGSIKCILLGDETALNVGDVVQYKDCDDILKSGKYQKPGAYLVYCDFGLNIVTHVIMQQKYGLVSFNKSYKDYDSGFGNVSEGDFWIGLQNMTKYTNAGYNVLTLTMQDWSNQTKVVRYNNFRLGTAAEGYRLTIGGYHSANSDLPDNLYHNNGARFATPDKPDTQNCATNQGGGWWYNYCTFTLPTGHYYSGGSYTPPASYYNGIYYKDWHGFAYSLKYIKMELSTA</sequence>
<evidence type="ECO:0000259" key="5">
    <source>
        <dbReference type="PROSITE" id="PS51406"/>
    </source>
</evidence>
<dbReference type="InterPro" id="IPR002181">
    <property type="entry name" value="Fibrinogen_a/b/g_C_dom"/>
</dbReference>
<reference evidence="6" key="1">
    <citation type="submission" date="2022-11" db="EMBL/GenBank/DDBJ databases">
        <title>Centuries of genome instability and evolution in soft-shell clam transmissible cancer (bioRxiv).</title>
        <authorList>
            <person name="Hart S.F.M."/>
            <person name="Yonemitsu M.A."/>
            <person name="Giersch R.M."/>
            <person name="Beal B.F."/>
            <person name="Arriagada G."/>
            <person name="Davis B.W."/>
            <person name="Ostrander E.A."/>
            <person name="Goff S.P."/>
            <person name="Metzger M.J."/>
        </authorList>
    </citation>
    <scope>NUCLEOTIDE SEQUENCE</scope>
    <source>
        <strain evidence="6">MELC-2E11</strain>
        <tissue evidence="6">Siphon/mantle</tissue>
    </source>
</reference>
<organism evidence="6 7">
    <name type="scientific">Mya arenaria</name>
    <name type="common">Soft-shell clam</name>
    <dbReference type="NCBI Taxonomy" id="6604"/>
    <lineage>
        <taxon>Eukaryota</taxon>
        <taxon>Metazoa</taxon>
        <taxon>Spiralia</taxon>
        <taxon>Lophotrochozoa</taxon>
        <taxon>Mollusca</taxon>
        <taxon>Bivalvia</taxon>
        <taxon>Autobranchia</taxon>
        <taxon>Heteroconchia</taxon>
        <taxon>Euheterodonta</taxon>
        <taxon>Imparidentia</taxon>
        <taxon>Neoheterodontei</taxon>
        <taxon>Myida</taxon>
        <taxon>Myoidea</taxon>
        <taxon>Myidae</taxon>
        <taxon>Mya</taxon>
    </lineage>
</organism>
<keyword evidence="2" id="KW-0964">Secreted</keyword>
<evidence type="ECO:0000313" key="6">
    <source>
        <dbReference type="EMBL" id="WAR26128.1"/>
    </source>
</evidence>
<keyword evidence="7" id="KW-1185">Reference proteome</keyword>
<dbReference type="InterPro" id="IPR014716">
    <property type="entry name" value="Fibrinogen_a/b/g_C_1"/>
</dbReference>
<evidence type="ECO:0000313" key="7">
    <source>
        <dbReference type="Proteomes" id="UP001164746"/>
    </source>
</evidence>